<dbReference type="InterPro" id="IPR010610">
    <property type="entry name" value="EryCIII-like_C"/>
</dbReference>
<dbReference type="Proteomes" id="UP000238296">
    <property type="component" value="Unassembled WGS sequence"/>
</dbReference>
<dbReference type="FunFam" id="3.40.50.2000:FF:000009">
    <property type="entry name" value="Sterol 3-beta-glucosyltransferase UGT80A2"/>
    <property type="match status" value="1"/>
</dbReference>
<dbReference type="InterPro" id="IPR002213">
    <property type="entry name" value="UDP_glucos_trans"/>
</dbReference>
<dbReference type="EMBL" id="PPEA01000661">
    <property type="protein sequence ID" value="PQM45188.1"/>
    <property type="molecule type" value="Genomic_DNA"/>
</dbReference>
<proteinExistence type="predicted"/>
<dbReference type="RefSeq" id="WP_083341693.1">
    <property type="nucleotide sequence ID" value="NZ_MLQM01000037.1"/>
</dbReference>
<comment type="caution">
    <text evidence="3">The sequence shown here is derived from an EMBL/GenBank/DDBJ whole genome shotgun (WGS) entry which is preliminary data.</text>
</comment>
<dbReference type="AlphaFoldDB" id="A0A2S8BEY4"/>
<feature type="domain" description="Erythromycin biosynthesis protein CIII-like C-terminal" evidence="2">
    <location>
        <begin position="287"/>
        <end position="392"/>
    </location>
</feature>
<protein>
    <submittedName>
        <fullName evidence="3">Putative glycosyltransferase</fullName>
        <ecNumber evidence="3">2.4.-.-</ecNumber>
    </submittedName>
</protein>
<dbReference type="GO" id="GO:0033072">
    <property type="term" value="P:vancomycin biosynthetic process"/>
    <property type="evidence" value="ECO:0007669"/>
    <property type="project" value="UniProtKB-ARBA"/>
</dbReference>
<evidence type="ECO:0000313" key="4">
    <source>
        <dbReference type="Proteomes" id="UP000238296"/>
    </source>
</evidence>
<evidence type="ECO:0000259" key="1">
    <source>
        <dbReference type="Pfam" id="PF03033"/>
    </source>
</evidence>
<accession>A0A2S8BEY4</accession>
<dbReference type="GO" id="GO:0005975">
    <property type="term" value="P:carbohydrate metabolic process"/>
    <property type="evidence" value="ECO:0007669"/>
    <property type="project" value="InterPro"/>
</dbReference>
<dbReference type="InterPro" id="IPR004276">
    <property type="entry name" value="GlycoTrans_28_N"/>
</dbReference>
<gene>
    <name evidence="3" type="ORF">C1Y40_04648</name>
</gene>
<dbReference type="Pfam" id="PF06722">
    <property type="entry name" value="EryCIII-like_C"/>
    <property type="match status" value="1"/>
</dbReference>
<dbReference type="GO" id="GO:0008194">
    <property type="term" value="F:UDP-glycosyltransferase activity"/>
    <property type="evidence" value="ECO:0007669"/>
    <property type="project" value="InterPro"/>
</dbReference>
<organism evidence="3 4">
    <name type="scientific">Mycobacterium talmoniae</name>
    <dbReference type="NCBI Taxonomy" id="1858794"/>
    <lineage>
        <taxon>Bacteria</taxon>
        <taxon>Bacillati</taxon>
        <taxon>Actinomycetota</taxon>
        <taxon>Actinomycetes</taxon>
        <taxon>Mycobacteriales</taxon>
        <taxon>Mycobacteriaceae</taxon>
        <taxon>Mycobacterium</taxon>
    </lineage>
</organism>
<feature type="domain" description="Glycosyltransferase family 28 N-terminal" evidence="1">
    <location>
        <begin position="4"/>
        <end position="73"/>
    </location>
</feature>
<dbReference type="Pfam" id="PF03033">
    <property type="entry name" value="Glyco_transf_28"/>
    <property type="match status" value="1"/>
</dbReference>
<dbReference type="InterPro" id="IPR050426">
    <property type="entry name" value="Glycosyltransferase_28"/>
</dbReference>
<evidence type="ECO:0000313" key="3">
    <source>
        <dbReference type="EMBL" id="PQM45188.1"/>
    </source>
</evidence>
<keyword evidence="3" id="KW-0808">Transferase</keyword>
<dbReference type="CDD" id="cd03784">
    <property type="entry name" value="GT1_Gtf-like"/>
    <property type="match status" value="1"/>
</dbReference>
<reference evidence="3 4" key="1">
    <citation type="journal article" date="2017" name="Int. J. Syst. Evol. Microbiol.">
        <title>Mycobacterium talmoniae sp. nov., a slowly growing mycobacterium isolated from human respiratory samples.</title>
        <authorList>
            <person name="Davidson R.M."/>
            <person name="DeGroote M.A."/>
            <person name="Marola J.L."/>
            <person name="Buss S."/>
            <person name="Jones V."/>
            <person name="McNeil M.R."/>
            <person name="Freifeld A.G."/>
            <person name="Elaine Epperson L."/>
            <person name="Hasan N.A."/>
            <person name="Jackson M."/>
            <person name="Iwen P.C."/>
            <person name="Salfinger M."/>
            <person name="Strong M."/>
        </authorList>
    </citation>
    <scope>NUCLEOTIDE SEQUENCE [LARGE SCALE GENOMIC DNA]</scope>
    <source>
        <strain evidence="3 4">ATCC BAA-2683</strain>
    </source>
</reference>
<dbReference type="PANTHER" id="PTHR48050">
    <property type="entry name" value="STEROL 3-BETA-GLUCOSYLTRANSFERASE"/>
    <property type="match status" value="1"/>
</dbReference>
<dbReference type="EC" id="2.4.-.-" evidence="3"/>
<keyword evidence="3" id="KW-0328">Glycosyltransferase</keyword>
<dbReference type="SUPFAM" id="SSF53756">
    <property type="entry name" value="UDP-Glycosyltransferase/glycogen phosphorylase"/>
    <property type="match status" value="1"/>
</dbReference>
<sequence length="441" mass="47568">MKFAVAVHGTRGDVEPCAAVAMELRGRGHDVRLAVPPNLVSFVEKAGLAPVVPYGVDSQQQLDADIFRKYWKIQNPVTALRELREYMTQGWAEMSAALQSLADGSDLILTGTTYQEAAANVAEYHGIPLAALHYFPARASGRALPLPLPPWLIRSGMAAAEWVYWRILKEAEDAQRRELGLPKATVSCVRRIAESGTVEMQAYDELFFPGLAQEWRGRRPFVGSISMELATDSDEEVASWIAASDPPIYFGFGSMPVQSPAQTVAMITEVCAELGERALICSGSCDFDDIPQANHVKLVGAVNHAAVFPRCRAVVHHGGAGTTAAGVRAGVPTVILWIGADQPVWAASVKRLEVGVSQRLSCTSRESLVAALRTVLTPHYVRRAREVAAAMTKPARSVSTAADLLEETVRNPAPPRTDCTVAPRVGVGRVARWAARSAAGR</sequence>
<dbReference type="PANTHER" id="PTHR48050:SF13">
    <property type="entry name" value="STEROL 3-BETA-GLUCOSYLTRANSFERASE UGT80A2"/>
    <property type="match status" value="1"/>
</dbReference>
<dbReference type="Gene3D" id="3.40.50.2000">
    <property type="entry name" value="Glycogen Phosphorylase B"/>
    <property type="match status" value="2"/>
</dbReference>
<evidence type="ECO:0000259" key="2">
    <source>
        <dbReference type="Pfam" id="PF06722"/>
    </source>
</evidence>
<dbReference type="GO" id="GO:0016758">
    <property type="term" value="F:hexosyltransferase activity"/>
    <property type="evidence" value="ECO:0007669"/>
    <property type="project" value="InterPro"/>
</dbReference>
<name>A0A2S8BEY4_9MYCO</name>